<dbReference type="InterPro" id="IPR003439">
    <property type="entry name" value="ABC_transporter-like_ATP-bd"/>
</dbReference>
<comment type="subcellular location">
    <subcellularLocation>
        <location evidence="1">Membrane</location>
        <topology evidence="1">Multi-pass membrane protein</topology>
    </subcellularLocation>
</comment>
<evidence type="ECO:0000256" key="4">
    <source>
        <dbReference type="ARBA" id="ARBA00022741"/>
    </source>
</evidence>
<dbReference type="Pfam" id="PF01061">
    <property type="entry name" value="ABC2_membrane"/>
    <property type="match status" value="1"/>
</dbReference>
<feature type="domain" description="ABC transporter" evidence="9">
    <location>
        <begin position="156"/>
        <end position="401"/>
    </location>
</feature>
<evidence type="ECO:0000256" key="5">
    <source>
        <dbReference type="ARBA" id="ARBA00022840"/>
    </source>
</evidence>
<proteinExistence type="predicted"/>
<feature type="transmembrane region" description="Helical" evidence="8">
    <location>
        <begin position="572"/>
        <end position="595"/>
    </location>
</feature>
<keyword evidence="11" id="KW-1185">Reference proteome</keyword>
<feature type="transmembrane region" description="Helical" evidence="8">
    <location>
        <begin position="497"/>
        <end position="518"/>
    </location>
</feature>
<evidence type="ECO:0000256" key="3">
    <source>
        <dbReference type="ARBA" id="ARBA00022692"/>
    </source>
</evidence>
<sequence length="750" mass="82480">MANTISFSSSGEDQEHLPSWNKHTAHLQEKVLGVAGGSAPAGVVLDAGVAASAVANDNVVLGGGAAGATAASVTSSDAAAASAAVAGTAMEVIRMEEGCNLVSAAASAWPTRGSGSLRRKNVSVASVESLDSDVGDLDTYIHTRVTYDLCIQGLTYKITTSSRSWMGRNRHHDHQQQERILLNNISARANHSEILAVVGHSGSSKTTLLDTLAGRIDRSSMQGAILVNGRLMDDSFKRLSGYVMQDDMLFPHLTPRETLLFSARLRLASCTPFKEKVYQVDSLIHQLGLTKCADTQISRVSGGERRRVSIGVDLIHNPAVLFLDEPTSGLDSTVALQLMQMLSKMAEDRACTVVLTIHQPSFRILETIKNVLVLAEGCAVYHGPTTAMSEYFMALGKSFIPGGPAAVNQMNAVEYALDIIEELRMQPEGLEYLSEYHKRSGSTEDFTRLPPKQDCAWEMKKTVVATKHHYFATSFMSEVLVLLHRNFINVFRTKELFLTRVAIMILAGLTVGTLFIHAQHNETGIIVRKAVFIFSLATLIFSSTESLSILLIEHQIFIRETSRGVYRTSSYVLAHAFVIPPVLLLLAIIFTSIHYFLVGLVAVPNAFFFLVFVYFLTLYAANAYVAFVSSFVPDVTTGMAVVSAATAYFFLFSGFFIPRTLIPKYWIWLHYLSLFKYPYELCLKNEFHNLPHVNWGTVQTPSGTQSISSQDVLDSMSVGHVHVWLNVVVMIGFVVGYRVLFYLSLCMIRK</sequence>
<evidence type="ECO:0000256" key="7">
    <source>
        <dbReference type="ARBA" id="ARBA00023136"/>
    </source>
</evidence>
<evidence type="ECO:0000313" key="10">
    <source>
        <dbReference type="EMBL" id="CAK9211815.1"/>
    </source>
</evidence>
<organism evidence="10 11">
    <name type="scientific">Sphagnum troendelagicum</name>
    <dbReference type="NCBI Taxonomy" id="128251"/>
    <lineage>
        <taxon>Eukaryota</taxon>
        <taxon>Viridiplantae</taxon>
        <taxon>Streptophyta</taxon>
        <taxon>Embryophyta</taxon>
        <taxon>Bryophyta</taxon>
        <taxon>Sphagnophytina</taxon>
        <taxon>Sphagnopsida</taxon>
        <taxon>Sphagnales</taxon>
        <taxon>Sphagnaceae</taxon>
        <taxon>Sphagnum</taxon>
    </lineage>
</organism>
<evidence type="ECO:0000313" key="11">
    <source>
        <dbReference type="Proteomes" id="UP001497512"/>
    </source>
</evidence>
<evidence type="ECO:0000256" key="1">
    <source>
        <dbReference type="ARBA" id="ARBA00004141"/>
    </source>
</evidence>
<keyword evidence="7 8" id="KW-0472">Membrane</keyword>
<feature type="transmembrane region" description="Helical" evidence="8">
    <location>
        <begin position="607"/>
        <end position="627"/>
    </location>
</feature>
<dbReference type="PANTHER" id="PTHR48041:SF134">
    <property type="entry name" value="ABC TRANSPORTER G FAMILY"/>
    <property type="match status" value="1"/>
</dbReference>
<dbReference type="SUPFAM" id="SSF52540">
    <property type="entry name" value="P-loop containing nucleoside triphosphate hydrolases"/>
    <property type="match status" value="1"/>
</dbReference>
<dbReference type="PROSITE" id="PS50893">
    <property type="entry name" value="ABC_TRANSPORTER_2"/>
    <property type="match status" value="1"/>
</dbReference>
<keyword evidence="4" id="KW-0547">Nucleotide-binding</keyword>
<feature type="transmembrane region" description="Helical" evidence="8">
    <location>
        <begin position="639"/>
        <end position="657"/>
    </location>
</feature>
<evidence type="ECO:0000259" key="9">
    <source>
        <dbReference type="PROSITE" id="PS50893"/>
    </source>
</evidence>
<dbReference type="SMART" id="SM00382">
    <property type="entry name" value="AAA"/>
    <property type="match status" value="1"/>
</dbReference>
<dbReference type="Pfam" id="PF00005">
    <property type="entry name" value="ABC_tran"/>
    <property type="match status" value="1"/>
</dbReference>
<reference evidence="10" key="1">
    <citation type="submission" date="2024-02" db="EMBL/GenBank/DDBJ databases">
        <authorList>
            <consortium name="ELIXIR-Norway"/>
            <consortium name="Elixir Norway"/>
        </authorList>
    </citation>
    <scope>NUCLEOTIDE SEQUENCE</scope>
</reference>
<evidence type="ECO:0000256" key="6">
    <source>
        <dbReference type="ARBA" id="ARBA00022989"/>
    </source>
</evidence>
<keyword evidence="5" id="KW-0067">ATP-binding</keyword>
<dbReference type="PROSITE" id="PS00211">
    <property type="entry name" value="ABC_TRANSPORTER_1"/>
    <property type="match status" value="1"/>
</dbReference>
<dbReference type="InterPro" id="IPR013525">
    <property type="entry name" value="ABC2_TM"/>
</dbReference>
<dbReference type="EMBL" id="OZ019910">
    <property type="protein sequence ID" value="CAK9211815.1"/>
    <property type="molecule type" value="Genomic_DNA"/>
</dbReference>
<dbReference type="InterPro" id="IPR027417">
    <property type="entry name" value="P-loop_NTPase"/>
</dbReference>
<dbReference type="PANTHER" id="PTHR48041">
    <property type="entry name" value="ABC TRANSPORTER G FAMILY MEMBER 28"/>
    <property type="match status" value="1"/>
</dbReference>
<keyword evidence="6 8" id="KW-1133">Transmembrane helix</keyword>
<name>A0ABP0U3K7_9BRYO</name>
<dbReference type="InterPro" id="IPR017871">
    <property type="entry name" value="ABC_transporter-like_CS"/>
</dbReference>
<dbReference type="InterPro" id="IPR050352">
    <property type="entry name" value="ABCG_transporters"/>
</dbReference>
<evidence type="ECO:0000256" key="8">
    <source>
        <dbReference type="SAM" id="Phobius"/>
    </source>
</evidence>
<keyword evidence="3 8" id="KW-0812">Transmembrane</keyword>
<dbReference type="InterPro" id="IPR003593">
    <property type="entry name" value="AAA+_ATPase"/>
</dbReference>
<dbReference type="Proteomes" id="UP001497512">
    <property type="component" value="Chromosome 18"/>
</dbReference>
<keyword evidence="2" id="KW-0813">Transport</keyword>
<feature type="transmembrane region" description="Helical" evidence="8">
    <location>
        <begin position="723"/>
        <end position="745"/>
    </location>
</feature>
<accession>A0ABP0U3K7</accession>
<dbReference type="Gene3D" id="3.40.50.300">
    <property type="entry name" value="P-loop containing nucleotide triphosphate hydrolases"/>
    <property type="match status" value="1"/>
</dbReference>
<gene>
    <name evidence="10" type="ORF">CSSPTR1EN2_LOCUS11045</name>
</gene>
<evidence type="ECO:0000256" key="2">
    <source>
        <dbReference type="ARBA" id="ARBA00022448"/>
    </source>
</evidence>
<protein>
    <recommendedName>
        <fullName evidence="9">ABC transporter domain-containing protein</fullName>
    </recommendedName>
</protein>
<feature type="transmembrane region" description="Helical" evidence="8">
    <location>
        <begin position="530"/>
        <end position="552"/>
    </location>
</feature>